<comment type="caution">
    <text evidence="1">The sequence shown here is derived from an EMBL/GenBank/DDBJ whole genome shotgun (WGS) entry which is preliminary data.</text>
</comment>
<name>A0A1D1W0S7_RAMVA</name>
<organism evidence="1 2">
    <name type="scientific">Ramazzottius varieornatus</name>
    <name type="common">Water bear</name>
    <name type="synonym">Tardigrade</name>
    <dbReference type="NCBI Taxonomy" id="947166"/>
    <lineage>
        <taxon>Eukaryota</taxon>
        <taxon>Metazoa</taxon>
        <taxon>Ecdysozoa</taxon>
        <taxon>Tardigrada</taxon>
        <taxon>Eutardigrada</taxon>
        <taxon>Parachela</taxon>
        <taxon>Hypsibioidea</taxon>
        <taxon>Ramazzottiidae</taxon>
        <taxon>Ramazzottius</taxon>
    </lineage>
</organism>
<gene>
    <name evidence="1" type="primary">RvY_16281-1</name>
    <name evidence="1" type="synonym">RvY_16281.1</name>
    <name evidence="1" type="ORF">RvY_16281</name>
</gene>
<evidence type="ECO:0000313" key="1">
    <source>
        <dbReference type="EMBL" id="GAV06263.1"/>
    </source>
</evidence>
<dbReference type="EMBL" id="BDGG01000013">
    <property type="protein sequence ID" value="GAV06263.1"/>
    <property type="molecule type" value="Genomic_DNA"/>
</dbReference>
<keyword evidence="2" id="KW-1185">Reference proteome</keyword>
<protein>
    <submittedName>
        <fullName evidence="1">Uncharacterized protein</fullName>
    </submittedName>
</protein>
<sequence>MVAVSCATGCFSSSSVRSVGNCLGRTRIAADFTLGCCFFEGSPRPFGSGGDVHVSKDSA</sequence>
<proteinExistence type="predicted"/>
<dbReference type="Proteomes" id="UP000186922">
    <property type="component" value="Unassembled WGS sequence"/>
</dbReference>
<dbReference type="AlphaFoldDB" id="A0A1D1W0S7"/>
<accession>A0A1D1W0S7</accession>
<reference evidence="1 2" key="1">
    <citation type="journal article" date="2016" name="Nat. Commun.">
        <title>Extremotolerant tardigrade genome and improved radiotolerance of human cultured cells by tardigrade-unique protein.</title>
        <authorList>
            <person name="Hashimoto T."/>
            <person name="Horikawa D.D."/>
            <person name="Saito Y."/>
            <person name="Kuwahara H."/>
            <person name="Kozuka-Hata H."/>
            <person name="Shin-I T."/>
            <person name="Minakuchi Y."/>
            <person name="Ohishi K."/>
            <person name="Motoyama A."/>
            <person name="Aizu T."/>
            <person name="Enomoto A."/>
            <person name="Kondo K."/>
            <person name="Tanaka S."/>
            <person name="Hara Y."/>
            <person name="Koshikawa S."/>
            <person name="Sagara H."/>
            <person name="Miura T."/>
            <person name="Yokobori S."/>
            <person name="Miyagawa K."/>
            <person name="Suzuki Y."/>
            <person name="Kubo T."/>
            <person name="Oyama M."/>
            <person name="Kohara Y."/>
            <person name="Fujiyama A."/>
            <person name="Arakawa K."/>
            <person name="Katayama T."/>
            <person name="Toyoda A."/>
            <person name="Kunieda T."/>
        </authorList>
    </citation>
    <scope>NUCLEOTIDE SEQUENCE [LARGE SCALE GENOMIC DNA]</scope>
    <source>
        <strain evidence="1 2">YOKOZUNA-1</strain>
    </source>
</reference>
<evidence type="ECO:0000313" key="2">
    <source>
        <dbReference type="Proteomes" id="UP000186922"/>
    </source>
</evidence>